<evidence type="ECO:0000256" key="3">
    <source>
        <dbReference type="ARBA" id="ARBA00022695"/>
    </source>
</evidence>
<sequence length="159" mass="17445">MMSKIYSLAELKEILATEKEAGAKVVFTNGCFDLLHVGHTRYLAEAKTNGDLLVVGLNSDTSVQALKGEKRPLISEQERAELLANLEVVDYITIFAEKTASKVIAKLQPNVYVKGGDYKIEELPEARVVNEYGGQIKLVSEIKGASTTKIVNKILKTYG</sequence>
<dbReference type="InterPro" id="IPR004821">
    <property type="entry name" value="Cyt_trans-like"/>
</dbReference>
<dbReference type="Gene3D" id="3.40.50.620">
    <property type="entry name" value="HUPs"/>
    <property type="match status" value="1"/>
</dbReference>
<dbReference type="EMBL" id="CP003359">
    <property type="protein sequence ID" value="AGB42164.1"/>
    <property type="molecule type" value="Genomic_DNA"/>
</dbReference>
<dbReference type="EC" id="2.7.7.70" evidence="1"/>
<dbReference type="InterPro" id="IPR014729">
    <property type="entry name" value="Rossmann-like_a/b/a_fold"/>
</dbReference>
<dbReference type="NCBIfam" id="TIGR00125">
    <property type="entry name" value="cyt_tran_rel"/>
    <property type="match status" value="1"/>
</dbReference>
<dbReference type="Proteomes" id="UP000010880">
    <property type="component" value="Chromosome"/>
</dbReference>
<evidence type="ECO:0000313" key="10">
    <source>
        <dbReference type="Proteomes" id="UP000010880"/>
    </source>
</evidence>
<evidence type="ECO:0000256" key="6">
    <source>
        <dbReference type="ARBA" id="ARBA00023277"/>
    </source>
</evidence>
<evidence type="ECO:0000313" key="9">
    <source>
        <dbReference type="EMBL" id="AGB42164.1"/>
    </source>
</evidence>
<dbReference type="OrthoDB" id="9802794at2"/>
<dbReference type="PANTHER" id="PTHR43793:SF2">
    <property type="entry name" value="BIFUNCTIONAL PROTEIN HLDE"/>
    <property type="match status" value="1"/>
</dbReference>
<dbReference type="SUPFAM" id="SSF52374">
    <property type="entry name" value="Nucleotidylyl transferase"/>
    <property type="match status" value="1"/>
</dbReference>
<name>L0KCP5_HALHC</name>
<reference evidence="10" key="1">
    <citation type="submission" date="2012-02" db="EMBL/GenBank/DDBJ databases">
        <title>The complete genome of Halobacteroides halobius DSM 5150.</title>
        <authorList>
            <person name="Lucas S."/>
            <person name="Copeland A."/>
            <person name="Lapidus A."/>
            <person name="Glavina del Rio T."/>
            <person name="Dalin E."/>
            <person name="Tice H."/>
            <person name="Bruce D."/>
            <person name="Goodwin L."/>
            <person name="Pitluck S."/>
            <person name="Peters L."/>
            <person name="Mikhailova N."/>
            <person name="Gu W."/>
            <person name="Kyrpides N."/>
            <person name="Mavromatis K."/>
            <person name="Ivanova N."/>
            <person name="Brettin T."/>
            <person name="Detter J.C."/>
            <person name="Han C."/>
            <person name="Larimer F."/>
            <person name="Land M."/>
            <person name="Hauser L."/>
            <person name="Markowitz V."/>
            <person name="Cheng J.-F."/>
            <person name="Hugenholtz P."/>
            <person name="Woyke T."/>
            <person name="Wu D."/>
            <person name="Tindall B."/>
            <person name="Pomrenke H."/>
            <person name="Brambilla E."/>
            <person name="Klenk H.-P."/>
            <person name="Eisen J.A."/>
        </authorList>
    </citation>
    <scope>NUCLEOTIDE SEQUENCE [LARGE SCALE GENOMIC DNA]</scope>
    <source>
        <strain evidence="10">ATCC 35273 / DSM 5150 / MD-1</strain>
    </source>
</reference>
<dbReference type="PANTHER" id="PTHR43793">
    <property type="entry name" value="FAD SYNTHASE"/>
    <property type="match status" value="1"/>
</dbReference>
<keyword evidence="2 9" id="KW-0808">Transferase</keyword>
<keyword evidence="10" id="KW-1185">Reference proteome</keyword>
<keyword evidence="6" id="KW-0119">Carbohydrate metabolism</keyword>
<evidence type="ECO:0000256" key="7">
    <source>
        <dbReference type="ARBA" id="ARBA00047428"/>
    </source>
</evidence>
<keyword evidence="4" id="KW-0547">Nucleotide-binding</keyword>
<dbReference type="NCBIfam" id="TIGR02199">
    <property type="entry name" value="rfaE_dom_II"/>
    <property type="match status" value="1"/>
</dbReference>
<keyword evidence="3 9" id="KW-0548">Nucleotidyltransferase</keyword>
<keyword evidence="5" id="KW-0067">ATP-binding</keyword>
<dbReference type="PATRIC" id="fig|748449.3.peg.2209"/>
<dbReference type="AlphaFoldDB" id="L0KCP5"/>
<dbReference type="GO" id="GO:0016779">
    <property type="term" value="F:nucleotidyltransferase activity"/>
    <property type="evidence" value="ECO:0007669"/>
    <property type="project" value="UniProtKB-KW"/>
</dbReference>
<gene>
    <name evidence="9" type="ordered locus">Halha_2290</name>
</gene>
<dbReference type="eggNOG" id="COG0615">
    <property type="taxonomic scope" value="Bacteria"/>
</dbReference>
<dbReference type="GO" id="GO:0005524">
    <property type="term" value="F:ATP binding"/>
    <property type="evidence" value="ECO:0007669"/>
    <property type="project" value="UniProtKB-KW"/>
</dbReference>
<dbReference type="InterPro" id="IPR050385">
    <property type="entry name" value="Archaeal_FAD_synthase"/>
</dbReference>
<dbReference type="GO" id="GO:0005975">
    <property type="term" value="P:carbohydrate metabolic process"/>
    <property type="evidence" value="ECO:0007669"/>
    <property type="project" value="InterPro"/>
</dbReference>
<feature type="domain" description="Cytidyltransferase-like" evidence="8">
    <location>
        <begin position="27"/>
        <end position="151"/>
    </location>
</feature>
<evidence type="ECO:0000256" key="1">
    <source>
        <dbReference type="ARBA" id="ARBA00012519"/>
    </source>
</evidence>
<dbReference type="STRING" id="748449.Halha_2290"/>
<accession>L0KCP5</accession>
<dbReference type="HOGENOM" id="CLU_034585_2_0_9"/>
<protein>
    <recommendedName>
        <fullName evidence="1">D-glycero-beta-D-manno-heptose 1-phosphate adenylyltransferase</fullName>
        <ecNumber evidence="1">2.7.7.70</ecNumber>
    </recommendedName>
</protein>
<dbReference type="Pfam" id="PF01467">
    <property type="entry name" value="CTP_transf_like"/>
    <property type="match status" value="1"/>
</dbReference>
<proteinExistence type="predicted"/>
<evidence type="ECO:0000256" key="5">
    <source>
        <dbReference type="ARBA" id="ARBA00022840"/>
    </source>
</evidence>
<evidence type="ECO:0000256" key="4">
    <source>
        <dbReference type="ARBA" id="ARBA00022741"/>
    </source>
</evidence>
<dbReference type="GO" id="GO:0016773">
    <property type="term" value="F:phosphotransferase activity, alcohol group as acceptor"/>
    <property type="evidence" value="ECO:0007669"/>
    <property type="project" value="InterPro"/>
</dbReference>
<comment type="catalytic activity">
    <reaction evidence="7">
        <text>D-glycero-beta-D-manno-heptose 1-phosphate + ATP + H(+) = ADP-D-glycero-beta-D-manno-heptose + diphosphate</text>
        <dbReference type="Rhea" id="RHEA:27465"/>
        <dbReference type="ChEBI" id="CHEBI:15378"/>
        <dbReference type="ChEBI" id="CHEBI:30616"/>
        <dbReference type="ChEBI" id="CHEBI:33019"/>
        <dbReference type="ChEBI" id="CHEBI:59967"/>
        <dbReference type="ChEBI" id="CHEBI:61593"/>
        <dbReference type="EC" id="2.7.7.70"/>
    </reaction>
</comment>
<dbReference type="InterPro" id="IPR011914">
    <property type="entry name" value="RfaE_dom_II"/>
</dbReference>
<evidence type="ECO:0000259" key="8">
    <source>
        <dbReference type="Pfam" id="PF01467"/>
    </source>
</evidence>
<dbReference type="KEGG" id="hhl:Halha_2290"/>
<evidence type="ECO:0000256" key="2">
    <source>
        <dbReference type="ARBA" id="ARBA00022679"/>
    </source>
</evidence>
<organism evidence="9 10">
    <name type="scientific">Halobacteroides halobius (strain ATCC 35273 / DSM 5150 / MD-1)</name>
    <dbReference type="NCBI Taxonomy" id="748449"/>
    <lineage>
        <taxon>Bacteria</taxon>
        <taxon>Bacillati</taxon>
        <taxon>Bacillota</taxon>
        <taxon>Clostridia</taxon>
        <taxon>Halanaerobiales</taxon>
        <taxon>Halobacteroidaceae</taxon>
        <taxon>Halobacteroides</taxon>
    </lineage>
</organism>
<dbReference type="RefSeq" id="WP_015327878.1">
    <property type="nucleotide sequence ID" value="NC_019978.1"/>
</dbReference>